<keyword evidence="2" id="KW-1185">Reference proteome</keyword>
<protein>
    <recommendedName>
        <fullName evidence="3">Carboxymuconolactone decarboxylase family protein</fullName>
    </recommendedName>
</protein>
<dbReference type="AlphaFoldDB" id="A0A7W5ZPX8"/>
<name>A0A7W5ZPX8_9BACT</name>
<gene>
    <name evidence="1" type="ORF">FHS57_003887</name>
</gene>
<evidence type="ECO:0000313" key="1">
    <source>
        <dbReference type="EMBL" id="MBB3839876.1"/>
    </source>
</evidence>
<comment type="caution">
    <text evidence="1">The sequence shown here is derived from an EMBL/GenBank/DDBJ whole genome shotgun (WGS) entry which is preliminary data.</text>
</comment>
<dbReference type="SUPFAM" id="SSF69118">
    <property type="entry name" value="AhpD-like"/>
    <property type="match status" value="1"/>
</dbReference>
<evidence type="ECO:0008006" key="3">
    <source>
        <dbReference type="Google" id="ProtNLM"/>
    </source>
</evidence>
<proteinExistence type="predicted"/>
<sequence length="151" mass="16849">MSKSIPVLIPSEIHSIVDKQYTQVHQLLGKRLALMFGYLIAQSAQSAVFSAFFRKNLLELGENPDLLEVEEDELLVILFGSKIATEGGKIPDELYDALTQRYSQEQVILLVSFATQLVAATMFNATLEVQVEASLQPYVLPEAFRTELCLV</sequence>
<dbReference type="InterPro" id="IPR029032">
    <property type="entry name" value="AhpD-like"/>
</dbReference>
<dbReference type="RefSeq" id="WP_183976497.1">
    <property type="nucleotide sequence ID" value="NZ_JACIBY010000008.1"/>
</dbReference>
<dbReference type="EMBL" id="JACIBY010000008">
    <property type="protein sequence ID" value="MBB3839876.1"/>
    <property type="molecule type" value="Genomic_DNA"/>
</dbReference>
<reference evidence="1 2" key="1">
    <citation type="submission" date="2020-08" db="EMBL/GenBank/DDBJ databases">
        <title>Genomic Encyclopedia of Type Strains, Phase IV (KMG-IV): sequencing the most valuable type-strain genomes for metagenomic binning, comparative biology and taxonomic classification.</title>
        <authorList>
            <person name="Goeker M."/>
        </authorList>
    </citation>
    <scope>NUCLEOTIDE SEQUENCE [LARGE SCALE GENOMIC DNA]</scope>
    <source>
        <strain evidence="1 2">DSM 17976</strain>
    </source>
</reference>
<accession>A0A7W5ZPX8</accession>
<organism evidence="1 2">
    <name type="scientific">Runella defluvii</name>
    <dbReference type="NCBI Taxonomy" id="370973"/>
    <lineage>
        <taxon>Bacteria</taxon>
        <taxon>Pseudomonadati</taxon>
        <taxon>Bacteroidota</taxon>
        <taxon>Cytophagia</taxon>
        <taxon>Cytophagales</taxon>
        <taxon>Spirosomataceae</taxon>
        <taxon>Runella</taxon>
    </lineage>
</organism>
<evidence type="ECO:0000313" key="2">
    <source>
        <dbReference type="Proteomes" id="UP000541352"/>
    </source>
</evidence>
<dbReference type="Proteomes" id="UP000541352">
    <property type="component" value="Unassembled WGS sequence"/>
</dbReference>
<dbReference type="Gene3D" id="1.20.1290.10">
    <property type="entry name" value="AhpD-like"/>
    <property type="match status" value="1"/>
</dbReference>